<name>A0A0A9YHG8_LYGHE</name>
<feature type="domain" description="Spo11/DNA topoisomerase VI subunit A N-terminal" evidence="1">
    <location>
        <begin position="107"/>
        <end position="131"/>
    </location>
</feature>
<dbReference type="GO" id="GO:0003677">
    <property type="term" value="F:DNA binding"/>
    <property type="evidence" value="ECO:0007669"/>
    <property type="project" value="InterPro"/>
</dbReference>
<dbReference type="GO" id="GO:0006259">
    <property type="term" value="P:DNA metabolic process"/>
    <property type="evidence" value="ECO:0007669"/>
    <property type="project" value="InterPro"/>
</dbReference>
<gene>
    <name evidence="2" type="ORF">CM83_36080</name>
</gene>
<dbReference type="EMBL" id="GBHO01011082">
    <property type="protein sequence ID" value="JAG32522.1"/>
    <property type="molecule type" value="Transcribed_RNA"/>
</dbReference>
<dbReference type="GO" id="GO:0005524">
    <property type="term" value="F:ATP binding"/>
    <property type="evidence" value="ECO:0007669"/>
    <property type="project" value="InterPro"/>
</dbReference>
<reference evidence="2" key="2">
    <citation type="submission" date="2014-07" db="EMBL/GenBank/DDBJ databases">
        <authorList>
            <person name="Hull J."/>
        </authorList>
    </citation>
    <scope>NUCLEOTIDE SEQUENCE</scope>
</reference>
<feature type="non-terminal residue" evidence="2">
    <location>
        <position position="131"/>
    </location>
</feature>
<dbReference type="InterPro" id="IPR013049">
    <property type="entry name" value="Spo11/TopoVI_A_N"/>
</dbReference>
<evidence type="ECO:0000313" key="2">
    <source>
        <dbReference type="EMBL" id="JAG32522.1"/>
    </source>
</evidence>
<organism evidence="2">
    <name type="scientific">Lygus hesperus</name>
    <name type="common">Western plant bug</name>
    <dbReference type="NCBI Taxonomy" id="30085"/>
    <lineage>
        <taxon>Eukaryota</taxon>
        <taxon>Metazoa</taxon>
        <taxon>Ecdysozoa</taxon>
        <taxon>Arthropoda</taxon>
        <taxon>Hexapoda</taxon>
        <taxon>Insecta</taxon>
        <taxon>Pterygota</taxon>
        <taxon>Neoptera</taxon>
        <taxon>Paraneoptera</taxon>
        <taxon>Hemiptera</taxon>
        <taxon>Heteroptera</taxon>
        <taxon>Panheteroptera</taxon>
        <taxon>Cimicomorpha</taxon>
        <taxon>Miridae</taxon>
        <taxon>Mirini</taxon>
        <taxon>Lygus</taxon>
    </lineage>
</organism>
<protein>
    <recommendedName>
        <fullName evidence="1">Spo11/DNA topoisomerase VI subunit A N-terminal domain-containing protein</fullName>
    </recommendedName>
</protein>
<dbReference type="Pfam" id="PF04406">
    <property type="entry name" value="TP6A_N"/>
    <property type="match status" value="1"/>
</dbReference>
<accession>A0A0A9YHG8</accession>
<dbReference type="AlphaFoldDB" id="A0A0A9YHG8"/>
<feature type="non-terminal residue" evidence="2">
    <location>
        <position position="1"/>
    </location>
</feature>
<dbReference type="GO" id="GO:0003824">
    <property type="term" value="F:catalytic activity"/>
    <property type="evidence" value="ECO:0007669"/>
    <property type="project" value="InterPro"/>
</dbReference>
<sequence length="131" mass="15460">GPQLILTSRTPSRFLLVDVDLNRKEEKIYLTMEAWIIRDMDSVLLEIQTAMFNNTIITQQNDRPQRANRLIDNKTWVMTQKVQNLIKRASNEKVRRQRLMADSGRDESSMREIYYQNVGLFRNQRTVDSAV</sequence>
<evidence type="ECO:0000259" key="1">
    <source>
        <dbReference type="Pfam" id="PF04406"/>
    </source>
</evidence>
<proteinExistence type="predicted"/>
<reference evidence="2" key="1">
    <citation type="journal article" date="2014" name="PLoS ONE">
        <title>Transcriptome-Based Identification of ABC Transporters in the Western Tarnished Plant Bug Lygus hesperus.</title>
        <authorList>
            <person name="Hull J.J."/>
            <person name="Chaney K."/>
            <person name="Geib S.M."/>
            <person name="Fabrick J.A."/>
            <person name="Brent C.S."/>
            <person name="Walsh D."/>
            <person name="Lavine L.C."/>
        </authorList>
    </citation>
    <scope>NUCLEOTIDE SEQUENCE</scope>
</reference>
<dbReference type="GO" id="GO:0005694">
    <property type="term" value="C:chromosome"/>
    <property type="evidence" value="ECO:0007669"/>
    <property type="project" value="InterPro"/>
</dbReference>